<gene>
    <name evidence="2" type="ORF">FZC76_06895</name>
</gene>
<dbReference type="EMBL" id="VTEV01000003">
    <property type="protein sequence ID" value="TYS68667.1"/>
    <property type="molecule type" value="Genomic_DNA"/>
</dbReference>
<proteinExistence type="predicted"/>
<keyword evidence="1" id="KW-1133">Transmembrane helix</keyword>
<comment type="caution">
    <text evidence="2">The sequence shown here is derived from an EMBL/GenBank/DDBJ whole genome shotgun (WGS) entry which is preliminary data.</text>
</comment>
<sequence>MLCGNIITIISFFLILLLVICCVGKGGSLHHSKAKGTLRLIQGICMKCNGVIDRDRVVGDKPTARIYCKKCLGK</sequence>
<dbReference type="AlphaFoldDB" id="A0A5D4SYY8"/>
<keyword evidence="1" id="KW-0812">Transmembrane</keyword>
<protein>
    <submittedName>
        <fullName evidence="2">Uncharacterized protein</fullName>
    </submittedName>
</protein>
<dbReference type="Proteomes" id="UP000322524">
    <property type="component" value="Unassembled WGS sequence"/>
</dbReference>
<accession>A0A5D4SYY8</accession>
<evidence type="ECO:0000256" key="1">
    <source>
        <dbReference type="SAM" id="Phobius"/>
    </source>
</evidence>
<evidence type="ECO:0000313" key="3">
    <source>
        <dbReference type="Proteomes" id="UP000322524"/>
    </source>
</evidence>
<feature type="transmembrane region" description="Helical" evidence="1">
    <location>
        <begin position="6"/>
        <end position="24"/>
    </location>
</feature>
<organism evidence="2 3">
    <name type="scientific">Sutcliffiella horikoshii</name>
    <dbReference type="NCBI Taxonomy" id="79883"/>
    <lineage>
        <taxon>Bacteria</taxon>
        <taxon>Bacillati</taxon>
        <taxon>Bacillota</taxon>
        <taxon>Bacilli</taxon>
        <taxon>Bacillales</taxon>
        <taxon>Bacillaceae</taxon>
        <taxon>Sutcliffiella</taxon>
    </lineage>
</organism>
<evidence type="ECO:0000313" key="2">
    <source>
        <dbReference type="EMBL" id="TYS68667.1"/>
    </source>
</evidence>
<name>A0A5D4SYY8_9BACI</name>
<keyword evidence="1" id="KW-0472">Membrane</keyword>
<dbReference type="RefSeq" id="WP_148987534.1">
    <property type="nucleotide sequence ID" value="NZ_VTEV01000003.1"/>
</dbReference>
<reference evidence="2 3" key="1">
    <citation type="submission" date="2019-08" db="EMBL/GenBank/DDBJ databases">
        <title>Bacillus genomes from the desert of Cuatro Cienegas, Coahuila.</title>
        <authorList>
            <person name="Olmedo-Alvarez G."/>
        </authorList>
    </citation>
    <scope>NUCLEOTIDE SEQUENCE [LARGE SCALE GENOMIC DNA]</scope>
    <source>
        <strain evidence="2 3">CH28_1T</strain>
    </source>
</reference>